<organism evidence="2 3">
    <name type="scientific">Arthrobacter wenxiniae</name>
    <dbReference type="NCBI Taxonomy" id="2713570"/>
    <lineage>
        <taxon>Bacteria</taxon>
        <taxon>Bacillati</taxon>
        <taxon>Actinomycetota</taxon>
        <taxon>Actinomycetes</taxon>
        <taxon>Micrococcales</taxon>
        <taxon>Micrococcaceae</taxon>
        <taxon>Arthrobacter</taxon>
    </lineage>
</organism>
<name>A0A7Y7IIX6_9MICC</name>
<dbReference type="AlphaFoldDB" id="A0A7Y7IIX6"/>
<comment type="caution">
    <text evidence="2">The sequence shown here is derived from an EMBL/GenBank/DDBJ whole genome shotgun (WGS) entry which is preliminary data.</text>
</comment>
<sequence>MDPKHDYLSLEPDVDVDFHKIRWLIADIQDGNAAPSGSAHLLYHADLLPGWYDDWVIFEQERLQQLRLDGLEALARSFLQIGDTGRATEAALAATSIEPLRESAQLVLLQCHVQAGNNASALQSFHDFRGRLNRELGVRPSSIFESLVDSLHPVQASAVHAPTRSRSAYQ</sequence>
<protein>
    <recommendedName>
        <fullName evidence="1">Bacterial transcriptional activator domain-containing protein</fullName>
    </recommendedName>
</protein>
<dbReference type="SUPFAM" id="SSF48452">
    <property type="entry name" value="TPR-like"/>
    <property type="match status" value="1"/>
</dbReference>
<proteinExistence type="predicted"/>
<dbReference type="EMBL" id="JAAMFM010000029">
    <property type="protein sequence ID" value="NVM96318.1"/>
    <property type="molecule type" value="Genomic_DNA"/>
</dbReference>
<dbReference type="Pfam" id="PF03704">
    <property type="entry name" value="BTAD"/>
    <property type="match status" value="1"/>
</dbReference>
<evidence type="ECO:0000259" key="1">
    <source>
        <dbReference type="SMART" id="SM01043"/>
    </source>
</evidence>
<evidence type="ECO:0000313" key="2">
    <source>
        <dbReference type="EMBL" id="NVM96318.1"/>
    </source>
</evidence>
<evidence type="ECO:0000313" key="3">
    <source>
        <dbReference type="Proteomes" id="UP000543556"/>
    </source>
</evidence>
<dbReference type="InterPro" id="IPR005158">
    <property type="entry name" value="BTAD"/>
</dbReference>
<keyword evidence="3" id="KW-1185">Reference proteome</keyword>
<dbReference type="PANTHER" id="PTHR35807">
    <property type="entry name" value="TRANSCRIPTIONAL REGULATOR REDD-RELATED"/>
    <property type="match status" value="1"/>
</dbReference>
<feature type="domain" description="Bacterial transcriptional activator" evidence="1">
    <location>
        <begin position="16"/>
        <end position="148"/>
    </location>
</feature>
<accession>A0A7Y7IIX6</accession>
<gene>
    <name evidence="2" type="ORF">G6034_15670</name>
</gene>
<dbReference type="InterPro" id="IPR011990">
    <property type="entry name" value="TPR-like_helical_dom_sf"/>
</dbReference>
<reference evidence="2 3" key="1">
    <citation type="submission" date="2020-02" db="EMBL/GenBank/DDBJ databases">
        <title>Genome sequence of strain AETb3-4.</title>
        <authorList>
            <person name="Gao J."/>
            <person name="Zhang X."/>
        </authorList>
    </citation>
    <scope>NUCLEOTIDE SEQUENCE [LARGE SCALE GENOMIC DNA]</scope>
    <source>
        <strain evidence="2 3">AETb3-4</strain>
    </source>
</reference>
<dbReference type="Proteomes" id="UP000543556">
    <property type="component" value="Unassembled WGS sequence"/>
</dbReference>
<dbReference type="InterPro" id="IPR051677">
    <property type="entry name" value="AfsR-DnrI-RedD_regulator"/>
</dbReference>
<dbReference type="RefSeq" id="WP_176636042.1">
    <property type="nucleotide sequence ID" value="NZ_JAAMFM010000029.1"/>
</dbReference>
<dbReference type="Gene3D" id="1.25.40.10">
    <property type="entry name" value="Tetratricopeptide repeat domain"/>
    <property type="match status" value="1"/>
</dbReference>
<dbReference type="SMART" id="SM01043">
    <property type="entry name" value="BTAD"/>
    <property type="match status" value="1"/>
</dbReference>